<dbReference type="EMBL" id="CP025791">
    <property type="protein sequence ID" value="AUP77188.1"/>
    <property type="molecule type" value="Genomic_DNA"/>
</dbReference>
<protein>
    <recommendedName>
        <fullName evidence="3">DUF4286 domain-containing protein</fullName>
    </recommendedName>
</protein>
<dbReference type="Proteomes" id="UP000235826">
    <property type="component" value="Chromosome"/>
</dbReference>
<evidence type="ECO:0000313" key="1">
    <source>
        <dbReference type="EMBL" id="AUP77188.1"/>
    </source>
</evidence>
<dbReference type="KEGG" id="fek:C1H87_00020"/>
<keyword evidence="2" id="KW-1185">Reference proteome</keyword>
<evidence type="ECO:0008006" key="3">
    <source>
        <dbReference type="Google" id="ProtNLM"/>
    </source>
</evidence>
<name>A0A2K9PK10_9FLAO</name>
<proteinExistence type="predicted"/>
<dbReference type="AlphaFoldDB" id="A0A2K9PK10"/>
<accession>A0A2K9PK10</accession>
<organism evidence="1 2">
    <name type="scientific">Flavivirga eckloniae</name>
    <dbReference type="NCBI Taxonomy" id="1803846"/>
    <lineage>
        <taxon>Bacteria</taxon>
        <taxon>Pseudomonadati</taxon>
        <taxon>Bacteroidota</taxon>
        <taxon>Flavobacteriia</taxon>
        <taxon>Flavobacteriales</taxon>
        <taxon>Flavobacteriaceae</taxon>
        <taxon>Flavivirga</taxon>
    </lineage>
</organism>
<dbReference type="RefSeq" id="WP_102753848.1">
    <property type="nucleotide sequence ID" value="NZ_CP025791.1"/>
</dbReference>
<sequence>MKIVLFFIVLASSVVSYGQHDHKISTIDFVQILNDNKKEAIYYYQNNWKVLRNMAIEKKYIESFQILETSANEAAPFHLMLITTYLNEEQYKLREDHFSELIKEKGKLKLLNDKKPGAFRKVLYSKERSLHWK</sequence>
<dbReference type="OrthoDB" id="954762at2"/>
<gene>
    <name evidence="1" type="ORF">C1H87_00020</name>
</gene>
<reference evidence="1 2" key="1">
    <citation type="submission" date="2018-01" db="EMBL/GenBank/DDBJ databases">
        <title>Complete genome sequence of Flavivirga eckloniae ECD14 isolated from seaweed Ecklonia cava.</title>
        <authorList>
            <person name="Lee J.H."/>
            <person name="Baik K.S."/>
            <person name="Seong C.N."/>
        </authorList>
    </citation>
    <scope>NUCLEOTIDE SEQUENCE [LARGE SCALE GENOMIC DNA]</scope>
    <source>
        <strain evidence="1 2">ECD14</strain>
    </source>
</reference>
<evidence type="ECO:0000313" key="2">
    <source>
        <dbReference type="Proteomes" id="UP000235826"/>
    </source>
</evidence>